<evidence type="ECO:0000313" key="2">
    <source>
        <dbReference type="EMBL" id="KAK2094587.1"/>
    </source>
</evidence>
<feature type="compositionally biased region" description="Gly residues" evidence="1">
    <location>
        <begin position="25"/>
        <end position="34"/>
    </location>
</feature>
<protein>
    <submittedName>
        <fullName evidence="2">Uncharacterized protein</fullName>
    </submittedName>
</protein>
<comment type="caution">
    <text evidence="2">The sequence shown here is derived from an EMBL/GenBank/DDBJ whole genome shotgun (WGS) entry which is preliminary data.</text>
</comment>
<feature type="compositionally biased region" description="Basic and acidic residues" evidence="1">
    <location>
        <begin position="75"/>
        <end position="87"/>
    </location>
</feature>
<dbReference type="Proteomes" id="UP001266305">
    <property type="component" value="Unassembled WGS sequence"/>
</dbReference>
<feature type="non-terminal residue" evidence="2">
    <location>
        <position position="1"/>
    </location>
</feature>
<feature type="region of interest" description="Disordered" evidence="1">
    <location>
        <begin position="1"/>
        <end position="136"/>
    </location>
</feature>
<organism evidence="2 3">
    <name type="scientific">Saguinus oedipus</name>
    <name type="common">Cotton-top tamarin</name>
    <name type="synonym">Oedipomidas oedipus</name>
    <dbReference type="NCBI Taxonomy" id="9490"/>
    <lineage>
        <taxon>Eukaryota</taxon>
        <taxon>Metazoa</taxon>
        <taxon>Chordata</taxon>
        <taxon>Craniata</taxon>
        <taxon>Vertebrata</taxon>
        <taxon>Euteleostomi</taxon>
        <taxon>Mammalia</taxon>
        <taxon>Eutheria</taxon>
        <taxon>Euarchontoglires</taxon>
        <taxon>Primates</taxon>
        <taxon>Haplorrhini</taxon>
        <taxon>Platyrrhini</taxon>
        <taxon>Cebidae</taxon>
        <taxon>Callitrichinae</taxon>
        <taxon>Saguinus</taxon>
    </lineage>
</organism>
<dbReference type="EMBL" id="JASSZA010000014">
    <property type="protein sequence ID" value="KAK2094587.1"/>
    <property type="molecule type" value="Genomic_DNA"/>
</dbReference>
<gene>
    <name evidence="2" type="ORF">P7K49_028325</name>
</gene>
<evidence type="ECO:0000256" key="1">
    <source>
        <dbReference type="SAM" id="MobiDB-lite"/>
    </source>
</evidence>
<name>A0ABQ9UBZ7_SAGOE</name>
<accession>A0ABQ9UBZ7</accession>
<evidence type="ECO:0000313" key="3">
    <source>
        <dbReference type="Proteomes" id="UP001266305"/>
    </source>
</evidence>
<feature type="non-terminal residue" evidence="2">
    <location>
        <position position="136"/>
    </location>
</feature>
<keyword evidence="3" id="KW-1185">Reference proteome</keyword>
<sequence length="136" mass="13870">RELPPPEVSRPGPALPSLLPPDAPGRGGGGGRGPAGLASARRPRPPPRAAAAATHESATKKQVRTRWGPAGGGDHPGRDSARPRRPEPPLPPRFPAPAGQSRKVGKKLLPSPGSPGGLVSFPALPARPLTPSLPRP</sequence>
<proteinExistence type="predicted"/>
<reference evidence="2 3" key="1">
    <citation type="submission" date="2023-05" db="EMBL/GenBank/DDBJ databases">
        <title>B98-5 Cell Line De Novo Hybrid Assembly: An Optical Mapping Approach.</title>
        <authorList>
            <person name="Kananen K."/>
            <person name="Auerbach J.A."/>
            <person name="Kautto E."/>
            <person name="Blachly J.S."/>
        </authorList>
    </citation>
    <scope>NUCLEOTIDE SEQUENCE [LARGE SCALE GENOMIC DNA]</scope>
    <source>
        <strain evidence="2">B95-8</strain>
        <tissue evidence="2">Cell line</tissue>
    </source>
</reference>